<gene>
    <name evidence="2" type="ORF">CDAR_14181</name>
</gene>
<evidence type="ECO:0000313" key="2">
    <source>
        <dbReference type="EMBL" id="GIY06988.1"/>
    </source>
</evidence>
<name>A0AAV4QBB7_9ARAC</name>
<sequence length="101" mass="11295">MSHTTVPQRGFSRKQPRKSKRERRAAVERVVDARNELSPSFQEVCRREWRPLAALVINLPSRDSHSLIAGWGSSPSPRSEVKGVVNEGGRGMVDALWPPPP</sequence>
<protein>
    <submittedName>
        <fullName evidence="2">Uncharacterized protein</fullName>
    </submittedName>
</protein>
<reference evidence="2 3" key="1">
    <citation type="submission" date="2021-06" db="EMBL/GenBank/DDBJ databases">
        <title>Caerostris darwini draft genome.</title>
        <authorList>
            <person name="Kono N."/>
            <person name="Arakawa K."/>
        </authorList>
    </citation>
    <scope>NUCLEOTIDE SEQUENCE [LARGE SCALE GENOMIC DNA]</scope>
</reference>
<feature type="compositionally biased region" description="Basic residues" evidence="1">
    <location>
        <begin position="11"/>
        <end position="23"/>
    </location>
</feature>
<dbReference type="AlphaFoldDB" id="A0AAV4QBB7"/>
<evidence type="ECO:0000256" key="1">
    <source>
        <dbReference type="SAM" id="MobiDB-lite"/>
    </source>
</evidence>
<feature type="region of interest" description="Disordered" evidence="1">
    <location>
        <begin position="1"/>
        <end position="27"/>
    </location>
</feature>
<comment type="caution">
    <text evidence="2">The sequence shown here is derived from an EMBL/GenBank/DDBJ whole genome shotgun (WGS) entry which is preliminary data.</text>
</comment>
<feature type="region of interest" description="Disordered" evidence="1">
    <location>
        <begin position="67"/>
        <end position="101"/>
    </location>
</feature>
<keyword evidence="3" id="KW-1185">Reference proteome</keyword>
<organism evidence="2 3">
    <name type="scientific">Caerostris darwini</name>
    <dbReference type="NCBI Taxonomy" id="1538125"/>
    <lineage>
        <taxon>Eukaryota</taxon>
        <taxon>Metazoa</taxon>
        <taxon>Ecdysozoa</taxon>
        <taxon>Arthropoda</taxon>
        <taxon>Chelicerata</taxon>
        <taxon>Arachnida</taxon>
        <taxon>Araneae</taxon>
        <taxon>Araneomorphae</taxon>
        <taxon>Entelegynae</taxon>
        <taxon>Araneoidea</taxon>
        <taxon>Araneidae</taxon>
        <taxon>Caerostris</taxon>
    </lineage>
</organism>
<proteinExistence type="predicted"/>
<dbReference type="Proteomes" id="UP001054837">
    <property type="component" value="Unassembled WGS sequence"/>
</dbReference>
<evidence type="ECO:0000313" key="3">
    <source>
        <dbReference type="Proteomes" id="UP001054837"/>
    </source>
</evidence>
<dbReference type="EMBL" id="BPLQ01004281">
    <property type="protein sequence ID" value="GIY06988.1"/>
    <property type="molecule type" value="Genomic_DNA"/>
</dbReference>
<accession>A0AAV4QBB7</accession>